<evidence type="ECO:0000256" key="2">
    <source>
        <dbReference type="SAM" id="Phobius"/>
    </source>
</evidence>
<keyword evidence="2" id="KW-0812">Transmembrane</keyword>
<keyword evidence="2" id="KW-1133">Transmembrane helix</keyword>
<keyword evidence="2" id="KW-0472">Membrane</keyword>
<comment type="caution">
    <text evidence="3">The sequence shown here is derived from an EMBL/GenBank/DDBJ whole genome shotgun (WGS) entry which is preliminary data.</text>
</comment>
<sequence length="322" mass="33568">MSDGNGEPAQRPSTGDDASPGPVAPENAAVPRDATPRDATPRDAASSGDPVAPGDVDLPWKATPERRNLWGPIEKPLEGTVHDPTSGAVGRRRSGLFSLGIPLLAGGLVGAACLVVGLGTAILGPLGALGIAAGAGLLAAGGSGVAVRALRSPQTPQVTAGTEGPQGTAEMLEKVRSATAETRERTRALRRRASEPTVGLTLEHVETLLRRIDALADSEQLRAQRPYEGEVTMLEGMATRYLPELVDAAADIIGFLETFAGSARQEALENLEGIDRQLAVLGDGLEQIESDLVAGVSRSLEVHAEFLRTRFADQHLNPIIDV</sequence>
<feature type="region of interest" description="Disordered" evidence="1">
    <location>
        <begin position="1"/>
        <end position="62"/>
    </location>
</feature>
<keyword evidence="4" id="KW-1185">Reference proteome</keyword>
<evidence type="ECO:0000256" key="1">
    <source>
        <dbReference type="SAM" id="MobiDB-lite"/>
    </source>
</evidence>
<protein>
    <recommendedName>
        <fullName evidence="5">5-bromo-4-chloroindolyl phosphate hydrolase</fullName>
    </recommendedName>
</protein>
<reference evidence="3 4" key="1">
    <citation type="submission" date="2021-03" db="EMBL/GenBank/DDBJ databases">
        <title>Sequencing the genomes of 1000 actinobacteria strains.</title>
        <authorList>
            <person name="Klenk H.-P."/>
        </authorList>
    </citation>
    <scope>NUCLEOTIDE SEQUENCE [LARGE SCALE GENOMIC DNA]</scope>
    <source>
        <strain evidence="3 4">DSM 14564</strain>
    </source>
</reference>
<dbReference type="EMBL" id="JAGIOC010000001">
    <property type="protein sequence ID" value="MBP2409732.1"/>
    <property type="molecule type" value="Genomic_DNA"/>
</dbReference>
<evidence type="ECO:0000313" key="3">
    <source>
        <dbReference type="EMBL" id="MBP2409732.1"/>
    </source>
</evidence>
<proteinExistence type="predicted"/>
<name>A0ABS4YLR5_9MICO</name>
<gene>
    <name evidence="3" type="ORF">JOF44_002635</name>
</gene>
<organism evidence="3 4">
    <name type="scientific">Brachybacterium fresconis</name>
    <dbReference type="NCBI Taxonomy" id="173363"/>
    <lineage>
        <taxon>Bacteria</taxon>
        <taxon>Bacillati</taxon>
        <taxon>Actinomycetota</taxon>
        <taxon>Actinomycetes</taxon>
        <taxon>Micrococcales</taxon>
        <taxon>Dermabacteraceae</taxon>
        <taxon>Brachybacterium</taxon>
    </lineage>
</organism>
<evidence type="ECO:0000313" key="4">
    <source>
        <dbReference type="Proteomes" id="UP000698222"/>
    </source>
</evidence>
<evidence type="ECO:0008006" key="5">
    <source>
        <dbReference type="Google" id="ProtNLM"/>
    </source>
</evidence>
<feature type="transmembrane region" description="Helical" evidence="2">
    <location>
        <begin position="128"/>
        <end position="147"/>
    </location>
</feature>
<feature type="transmembrane region" description="Helical" evidence="2">
    <location>
        <begin position="101"/>
        <end position="122"/>
    </location>
</feature>
<accession>A0ABS4YLR5</accession>
<dbReference type="Proteomes" id="UP000698222">
    <property type="component" value="Unassembled WGS sequence"/>
</dbReference>
<dbReference type="RefSeq" id="WP_209892221.1">
    <property type="nucleotide sequence ID" value="NZ_BAAAJV010000006.1"/>
</dbReference>